<evidence type="ECO:0000259" key="3">
    <source>
        <dbReference type="SMART" id="SM00252"/>
    </source>
</evidence>
<name>A0AAD5LWI6_PYTIN</name>
<evidence type="ECO:0000313" key="5">
    <source>
        <dbReference type="Proteomes" id="UP001209570"/>
    </source>
</evidence>
<evidence type="ECO:0000256" key="2">
    <source>
        <dbReference type="SAM" id="MobiDB-lite"/>
    </source>
</evidence>
<protein>
    <recommendedName>
        <fullName evidence="3">SH2 domain-containing protein</fullName>
    </recommendedName>
</protein>
<evidence type="ECO:0000256" key="1">
    <source>
        <dbReference type="ARBA" id="ARBA00022999"/>
    </source>
</evidence>
<organism evidence="4 5">
    <name type="scientific">Pythium insidiosum</name>
    <name type="common">Pythiosis disease agent</name>
    <dbReference type="NCBI Taxonomy" id="114742"/>
    <lineage>
        <taxon>Eukaryota</taxon>
        <taxon>Sar</taxon>
        <taxon>Stramenopiles</taxon>
        <taxon>Oomycota</taxon>
        <taxon>Peronosporomycetes</taxon>
        <taxon>Pythiales</taxon>
        <taxon>Pythiaceae</taxon>
        <taxon>Pythium</taxon>
    </lineage>
</organism>
<proteinExistence type="predicted"/>
<feature type="compositionally biased region" description="Low complexity" evidence="2">
    <location>
        <begin position="40"/>
        <end position="63"/>
    </location>
</feature>
<evidence type="ECO:0000313" key="4">
    <source>
        <dbReference type="EMBL" id="KAJ0394662.1"/>
    </source>
</evidence>
<dbReference type="SUPFAM" id="SSF55550">
    <property type="entry name" value="SH2 domain"/>
    <property type="match status" value="1"/>
</dbReference>
<dbReference type="PANTHER" id="PTHR11801">
    <property type="entry name" value="SIGNAL TRANSDUCER AND ACTIVATOR OF TRANSCRIPTION"/>
    <property type="match status" value="1"/>
</dbReference>
<keyword evidence="1" id="KW-0727">SH2 domain</keyword>
<dbReference type="EMBL" id="JAKCXM010000393">
    <property type="protein sequence ID" value="KAJ0394662.1"/>
    <property type="molecule type" value="Genomic_DNA"/>
</dbReference>
<accession>A0AAD5LWI6</accession>
<dbReference type="InterPro" id="IPR036860">
    <property type="entry name" value="SH2_dom_sf"/>
</dbReference>
<dbReference type="GO" id="GO:0003700">
    <property type="term" value="F:DNA-binding transcription factor activity"/>
    <property type="evidence" value="ECO:0007669"/>
    <property type="project" value="InterPro"/>
</dbReference>
<dbReference type="GO" id="GO:0007165">
    <property type="term" value="P:signal transduction"/>
    <property type="evidence" value="ECO:0007669"/>
    <property type="project" value="InterPro"/>
</dbReference>
<dbReference type="Proteomes" id="UP001209570">
    <property type="component" value="Unassembled WGS sequence"/>
</dbReference>
<comment type="caution">
    <text evidence="4">The sequence shown here is derived from an EMBL/GenBank/DDBJ whole genome shotgun (WGS) entry which is preliminary data.</text>
</comment>
<dbReference type="SMART" id="SM00252">
    <property type="entry name" value="SH2"/>
    <property type="match status" value="1"/>
</dbReference>
<dbReference type="InterPro" id="IPR001217">
    <property type="entry name" value="STAT"/>
</dbReference>
<feature type="region of interest" description="Disordered" evidence="2">
    <location>
        <begin position="40"/>
        <end position="71"/>
    </location>
</feature>
<dbReference type="Gene3D" id="3.30.505.10">
    <property type="entry name" value="SH2 domain"/>
    <property type="match status" value="1"/>
</dbReference>
<dbReference type="AlphaFoldDB" id="A0AAD5LWI6"/>
<sequence length="554" mass="60454">MTSNGAADGPVIFAHLHSSPLVVRRRIGSEWRSLSSKSLADAGSASPSASPSSSAAPSAAEPAGLDGASSSGLEPVDIIDVKEERKLLVQCLHEAKKQIVWHTEVADLHTFRKVLSFGCRVLHFSGHGVPGKVLFENKKCEAQFISQQELKDLLLAGGMEMCRPSDGKIGAMDGVGEKIIHVDPLPPVDAALLFTLRAPRRLKAHEMGGTADLRSFAEHPIIRSLHGHPRTICAVAQFLELKDMEIDKHEFLSYIIPSVNLHSTLGSPPTHPPQLETSMSVTDLTLPKQHWTEPYVQRLADHIRPILPQDEDGRFVWANAVVTNTAKSGGASFDGGATIPMPRLQAMQNIPLEWLAPFISRHFATKLRSDAVKRPLSVRSIDFLSKSALVWGIGSAPAQRDNKVSIEMFANFWRWFAPLTECIAFSRLWAYTQPRLLHGFLSKGACVAMLQHAPPGTFLLRFSETRQRCVVIVYVTDQRSVQFVPVSCQPHAASQSEQGGGGGGGWFISLQDKSESSPGGVTFATLPDLILSVTVLKFLFPQTPKEVAFLTSPK</sequence>
<reference evidence="4" key="1">
    <citation type="submission" date="2021-12" db="EMBL/GenBank/DDBJ databases">
        <title>Prjna785345.</title>
        <authorList>
            <person name="Rujirawat T."/>
            <person name="Krajaejun T."/>
        </authorList>
    </citation>
    <scope>NUCLEOTIDE SEQUENCE</scope>
    <source>
        <strain evidence="4">Pi057C3</strain>
    </source>
</reference>
<keyword evidence="5" id="KW-1185">Reference proteome</keyword>
<dbReference type="InterPro" id="IPR000980">
    <property type="entry name" value="SH2"/>
</dbReference>
<gene>
    <name evidence="4" type="ORF">P43SY_007947</name>
</gene>
<feature type="domain" description="SH2" evidence="3">
    <location>
        <begin position="434"/>
        <end position="539"/>
    </location>
</feature>